<keyword evidence="1" id="KW-0472">Membrane</keyword>
<feature type="domain" description="DUF397" evidence="2">
    <location>
        <begin position="6"/>
        <end position="38"/>
    </location>
</feature>
<dbReference type="Proteomes" id="UP001598352">
    <property type="component" value="Unassembled WGS sequence"/>
</dbReference>
<dbReference type="InterPro" id="IPR007278">
    <property type="entry name" value="DUF397"/>
</dbReference>
<gene>
    <name evidence="3" type="ORF">ACFWOQ_05925</name>
</gene>
<reference evidence="3 4" key="1">
    <citation type="submission" date="2024-09" db="EMBL/GenBank/DDBJ databases">
        <title>The Natural Products Discovery Center: Release of the First 8490 Sequenced Strains for Exploring Actinobacteria Biosynthetic Diversity.</title>
        <authorList>
            <person name="Kalkreuter E."/>
            <person name="Kautsar S.A."/>
            <person name="Yang D."/>
            <person name="Bader C.D."/>
            <person name="Teijaro C.N."/>
            <person name="Fluegel L."/>
            <person name="Davis C.M."/>
            <person name="Simpson J.R."/>
            <person name="Lauterbach L."/>
            <person name="Steele A.D."/>
            <person name="Gui C."/>
            <person name="Meng S."/>
            <person name="Li G."/>
            <person name="Viehrig K."/>
            <person name="Ye F."/>
            <person name="Su P."/>
            <person name="Kiefer A.F."/>
            <person name="Nichols A."/>
            <person name="Cepeda A.J."/>
            <person name="Yan W."/>
            <person name="Fan B."/>
            <person name="Jiang Y."/>
            <person name="Adhikari A."/>
            <person name="Zheng C.-J."/>
            <person name="Schuster L."/>
            <person name="Cowan T.M."/>
            <person name="Smanski M.J."/>
            <person name="Chevrette M.G."/>
            <person name="De Carvalho L.P.S."/>
            <person name="Shen B."/>
        </authorList>
    </citation>
    <scope>NUCLEOTIDE SEQUENCE [LARGE SCALE GENOMIC DNA]</scope>
    <source>
        <strain evidence="3 4">NPDC058428</strain>
    </source>
</reference>
<sequence>MQVADGFPGVVPVRDSKNPTGPALVVPAAAWSAFIAGVVAD</sequence>
<protein>
    <submittedName>
        <fullName evidence="3">DUF397 domain-containing protein</fullName>
    </submittedName>
</protein>
<keyword evidence="1" id="KW-1133">Transmembrane helix</keyword>
<dbReference type="RefSeq" id="WP_306472005.1">
    <property type="nucleotide sequence ID" value="NZ_JBFACI010000004.1"/>
</dbReference>
<evidence type="ECO:0000256" key="1">
    <source>
        <dbReference type="SAM" id="Phobius"/>
    </source>
</evidence>
<accession>A0ABW6EVU2</accession>
<comment type="caution">
    <text evidence="3">The sequence shown here is derived from an EMBL/GenBank/DDBJ whole genome shotgun (WGS) entry which is preliminary data.</text>
</comment>
<feature type="transmembrane region" description="Helical" evidence="1">
    <location>
        <begin position="20"/>
        <end position="40"/>
    </location>
</feature>
<evidence type="ECO:0000313" key="4">
    <source>
        <dbReference type="Proteomes" id="UP001598352"/>
    </source>
</evidence>
<name>A0ABW6EVU2_9ACTN</name>
<evidence type="ECO:0000313" key="3">
    <source>
        <dbReference type="EMBL" id="MFD4822098.1"/>
    </source>
</evidence>
<dbReference type="EMBL" id="JBHXKZ010000003">
    <property type="protein sequence ID" value="MFD4822098.1"/>
    <property type="molecule type" value="Genomic_DNA"/>
</dbReference>
<organism evidence="3 4">
    <name type="scientific">Streptomyces rubiginosohelvolus</name>
    <dbReference type="NCBI Taxonomy" id="67362"/>
    <lineage>
        <taxon>Bacteria</taxon>
        <taxon>Bacillati</taxon>
        <taxon>Actinomycetota</taxon>
        <taxon>Actinomycetes</taxon>
        <taxon>Kitasatosporales</taxon>
        <taxon>Streptomycetaceae</taxon>
        <taxon>Streptomyces</taxon>
    </lineage>
</organism>
<dbReference type="Pfam" id="PF04149">
    <property type="entry name" value="DUF397"/>
    <property type="match status" value="1"/>
</dbReference>
<keyword evidence="4" id="KW-1185">Reference proteome</keyword>
<evidence type="ECO:0000259" key="2">
    <source>
        <dbReference type="Pfam" id="PF04149"/>
    </source>
</evidence>
<proteinExistence type="predicted"/>
<keyword evidence="1" id="KW-0812">Transmembrane</keyword>